<organism evidence="2 3">
    <name type="scientific">Staphylococcus xylosus</name>
    <dbReference type="NCBI Taxonomy" id="1288"/>
    <lineage>
        <taxon>Bacteria</taxon>
        <taxon>Bacillati</taxon>
        <taxon>Bacillota</taxon>
        <taxon>Bacilli</taxon>
        <taxon>Bacillales</taxon>
        <taxon>Staphylococcaceae</taxon>
        <taxon>Staphylococcus</taxon>
    </lineage>
</organism>
<evidence type="ECO:0000313" key="3">
    <source>
        <dbReference type="Proteomes" id="UP000285567"/>
    </source>
</evidence>
<keyword evidence="1" id="KW-1133">Transmembrane helix</keyword>
<dbReference type="Proteomes" id="UP000285567">
    <property type="component" value="Unassembled WGS sequence"/>
</dbReference>
<protein>
    <submittedName>
        <fullName evidence="2">Uncharacterized protein</fullName>
    </submittedName>
</protein>
<sequence length="73" mass="8477">MELLLAIIVGLLLRLYFHKRKTPMTVNSWFKGLFVMLIFVIIVSGFSRIDDIKQGEKEGFHDMDIYNIASKSK</sequence>
<keyword evidence="1" id="KW-0812">Transmembrane</keyword>
<evidence type="ECO:0000256" key="1">
    <source>
        <dbReference type="SAM" id="Phobius"/>
    </source>
</evidence>
<comment type="caution">
    <text evidence="2">The sequence shown here is derived from an EMBL/GenBank/DDBJ whole genome shotgun (WGS) entry which is preliminary data.</text>
</comment>
<dbReference type="EMBL" id="QXUL01000034">
    <property type="protein sequence ID" value="RIN10670.1"/>
    <property type="molecule type" value="Genomic_DNA"/>
</dbReference>
<keyword evidence="1" id="KW-0472">Membrane</keyword>
<reference evidence="2 3" key="1">
    <citation type="journal article" date="2016" name="Front. Microbiol.">
        <title>Comprehensive Phylogenetic Analysis of Bovine Non-aureus Staphylococci Species Based on Whole-Genome Sequencing.</title>
        <authorList>
            <person name="Naushad S."/>
            <person name="Barkema H.W."/>
            <person name="Luby C."/>
            <person name="Condas L.A."/>
            <person name="Nobrega D.B."/>
            <person name="Carson D.A."/>
            <person name="De Buck J."/>
        </authorList>
    </citation>
    <scope>NUCLEOTIDE SEQUENCE [LARGE SCALE GENOMIC DNA]</scope>
    <source>
        <strain evidence="2 3">SNUC 102</strain>
    </source>
</reference>
<name>A0A418INA8_STAXY</name>
<feature type="transmembrane region" description="Helical" evidence="1">
    <location>
        <begin position="27"/>
        <end position="47"/>
    </location>
</feature>
<accession>A0A418INA8</accession>
<gene>
    <name evidence="2" type="ORF">BU097_07905</name>
</gene>
<evidence type="ECO:0000313" key="2">
    <source>
        <dbReference type="EMBL" id="RIN10670.1"/>
    </source>
</evidence>
<dbReference type="OrthoDB" id="9981653at2"/>
<dbReference type="AlphaFoldDB" id="A0A418INA8"/>
<proteinExistence type="predicted"/>
<keyword evidence="3" id="KW-1185">Reference proteome</keyword>